<keyword evidence="4" id="KW-1134">Transmembrane beta strand</keyword>
<evidence type="ECO:0000256" key="4">
    <source>
        <dbReference type="ARBA" id="ARBA00022452"/>
    </source>
</evidence>
<dbReference type="InterPro" id="IPR003423">
    <property type="entry name" value="OMP_efflux"/>
</dbReference>
<keyword evidence="7" id="KW-0998">Cell outer membrane</keyword>
<dbReference type="SUPFAM" id="SSF56954">
    <property type="entry name" value="Outer membrane efflux proteins (OEP)"/>
    <property type="match status" value="1"/>
</dbReference>
<dbReference type="RefSeq" id="WP_273600155.1">
    <property type="nucleotide sequence ID" value="NZ_JAQQXT010000005.1"/>
</dbReference>
<keyword evidence="8" id="KW-0732">Signal</keyword>
<feature type="chain" id="PRO_5046782763" evidence="8">
    <location>
        <begin position="26"/>
        <end position="436"/>
    </location>
</feature>
<dbReference type="InterPro" id="IPR010130">
    <property type="entry name" value="T1SS_OMP_TolC"/>
</dbReference>
<name>A0ABT5KD68_9BURK</name>
<keyword evidence="3" id="KW-0813">Transport</keyword>
<dbReference type="EMBL" id="JAQQXT010000005">
    <property type="protein sequence ID" value="MDC8771868.1"/>
    <property type="molecule type" value="Genomic_DNA"/>
</dbReference>
<dbReference type="Pfam" id="PF02321">
    <property type="entry name" value="OEP"/>
    <property type="match status" value="2"/>
</dbReference>
<evidence type="ECO:0000256" key="5">
    <source>
        <dbReference type="ARBA" id="ARBA00022692"/>
    </source>
</evidence>
<evidence type="ECO:0000256" key="6">
    <source>
        <dbReference type="ARBA" id="ARBA00023136"/>
    </source>
</evidence>
<evidence type="ECO:0000256" key="3">
    <source>
        <dbReference type="ARBA" id="ARBA00022448"/>
    </source>
</evidence>
<comment type="caution">
    <text evidence="9">The sequence shown here is derived from an EMBL/GenBank/DDBJ whole genome shotgun (WGS) entry which is preliminary data.</text>
</comment>
<accession>A0ABT5KD68</accession>
<organism evidence="9 10">
    <name type="scientific">Roseateles albus</name>
    <dbReference type="NCBI Taxonomy" id="2987525"/>
    <lineage>
        <taxon>Bacteria</taxon>
        <taxon>Pseudomonadati</taxon>
        <taxon>Pseudomonadota</taxon>
        <taxon>Betaproteobacteria</taxon>
        <taxon>Burkholderiales</taxon>
        <taxon>Sphaerotilaceae</taxon>
        <taxon>Roseateles</taxon>
    </lineage>
</organism>
<reference evidence="9 10" key="1">
    <citation type="submission" date="2022-10" db="EMBL/GenBank/DDBJ databases">
        <title>Paucibacter sp. hw1 Genome sequencing.</title>
        <authorList>
            <person name="Park S."/>
        </authorList>
    </citation>
    <scope>NUCLEOTIDE SEQUENCE [LARGE SCALE GENOMIC DNA]</scope>
    <source>
        <strain evidence="10">hw1</strain>
    </source>
</reference>
<evidence type="ECO:0000256" key="8">
    <source>
        <dbReference type="SAM" id="SignalP"/>
    </source>
</evidence>
<protein>
    <submittedName>
        <fullName evidence="9">TolC family outer membrane protein</fullName>
    </submittedName>
</protein>
<sequence length="436" mass="46109">MKSKTLVLLCALAWPVLVVPNLARADDLLSIYAQALAADPVLAGASAKRGVQQEAATQARAALLPQWSAGVDQTHSKPGAIDGTLVNSRISQSLLDIGQWRSLEAENTLLSAQDERLRAAQQDLCARVANAYFGVLIAQAGLNTARANEAAFAEQVKQANSRFAAGLSAQVDVDQARTFHELVRGNIFQSEQSLADAKQALAEITGSPAGDLAALAQDLPALAPQPQDPQAWVTRALSGNPQLKASGLDLRASERRIEAARAGHLPTLSLGLDSDRRSLNDSAGARTVNTLALKLNIPLFAGGATQSQVRQAGYRRDAAQSDQESTRRALIRETQAQYQAVLSAMAQMDSSRLAVAAANQALASTKTGQALGLRNMTDLLLAIQAQASAQNAHEQARHRYVLAKLLLSAAVGALDASELAGVNQWLQASNTERKSS</sequence>
<dbReference type="Proteomes" id="UP001221189">
    <property type="component" value="Unassembled WGS sequence"/>
</dbReference>
<keyword evidence="6" id="KW-0472">Membrane</keyword>
<dbReference type="InterPro" id="IPR051906">
    <property type="entry name" value="TolC-like"/>
</dbReference>
<evidence type="ECO:0000313" key="9">
    <source>
        <dbReference type="EMBL" id="MDC8771868.1"/>
    </source>
</evidence>
<comment type="similarity">
    <text evidence="2">Belongs to the outer membrane factor (OMF) (TC 1.B.17) family.</text>
</comment>
<keyword evidence="5" id="KW-0812">Transmembrane</keyword>
<dbReference type="PANTHER" id="PTHR30026">
    <property type="entry name" value="OUTER MEMBRANE PROTEIN TOLC"/>
    <property type="match status" value="1"/>
</dbReference>
<dbReference type="NCBIfam" id="TIGR01844">
    <property type="entry name" value="type_I_sec_TolC"/>
    <property type="match status" value="1"/>
</dbReference>
<dbReference type="Gene3D" id="1.20.1600.10">
    <property type="entry name" value="Outer membrane efflux proteins (OEP)"/>
    <property type="match status" value="1"/>
</dbReference>
<gene>
    <name evidence="9" type="ORF">PRZ03_09830</name>
</gene>
<evidence type="ECO:0000256" key="1">
    <source>
        <dbReference type="ARBA" id="ARBA00004442"/>
    </source>
</evidence>
<dbReference type="PANTHER" id="PTHR30026:SF20">
    <property type="entry name" value="OUTER MEMBRANE PROTEIN TOLC"/>
    <property type="match status" value="1"/>
</dbReference>
<evidence type="ECO:0000256" key="7">
    <source>
        <dbReference type="ARBA" id="ARBA00023237"/>
    </source>
</evidence>
<proteinExistence type="inferred from homology"/>
<comment type="subcellular location">
    <subcellularLocation>
        <location evidence="1">Cell outer membrane</location>
    </subcellularLocation>
</comment>
<evidence type="ECO:0000256" key="2">
    <source>
        <dbReference type="ARBA" id="ARBA00007613"/>
    </source>
</evidence>
<feature type="signal peptide" evidence="8">
    <location>
        <begin position="1"/>
        <end position="25"/>
    </location>
</feature>
<evidence type="ECO:0000313" key="10">
    <source>
        <dbReference type="Proteomes" id="UP001221189"/>
    </source>
</evidence>
<keyword evidence="10" id="KW-1185">Reference proteome</keyword>